<comment type="caution">
    <text evidence="2">The sequence shown here is derived from an EMBL/GenBank/DDBJ whole genome shotgun (WGS) entry which is preliminary data.</text>
</comment>
<evidence type="ECO:0000313" key="3">
    <source>
        <dbReference type="Proteomes" id="UP001285521"/>
    </source>
</evidence>
<dbReference type="RefSeq" id="WP_319968669.1">
    <property type="nucleotide sequence ID" value="NZ_JAXAVW010000021.1"/>
</dbReference>
<evidence type="ECO:0000313" key="2">
    <source>
        <dbReference type="EMBL" id="MDX8033634.1"/>
    </source>
</evidence>
<feature type="region of interest" description="Disordered" evidence="1">
    <location>
        <begin position="31"/>
        <end position="65"/>
    </location>
</feature>
<keyword evidence="3" id="KW-1185">Reference proteome</keyword>
<organism evidence="2 3">
    <name type="scientific">Lentzea miocenica</name>
    <dbReference type="NCBI Taxonomy" id="3095431"/>
    <lineage>
        <taxon>Bacteria</taxon>
        <taxon>Bacillati</taxon>
        <taxon>Actinomycetota</taxon>
        <taxon>Actinomycetes</taxon>
        <taxon>Pseudonocardiales</taxon>
        <taxon>Pseudonocardiaceae</taxon>
        <taxon>Lentzea</taxon>
    </lineage>
</organism>
<proteinExistence type="predicted"/>
<name>A0ABU4T643_9PSEU</name>
<sequence>MLKVVKGTPDDYQLAALTAVIAGLASAAPAEDKPARRSEWANPARRVRRPLQHGPGAWRASGFPG</sequence>
<gene>
    <name evidence="2" type="ORF">SK803_25720</name>
</gene>
<reference evidence="2 3" key="2">
    <citation type="submission" date="2023-11" db="EMBL/GenBank/DDBJ databases">
        <authorList>
            <person name="Lara A.C."/>
            <person name="Chronakova A."/>
        </authorList>
    </citation>
    <scope>NUCLEOTIDE SEQUENCE [LARGE SCALE GENOMIC DNA]</scope>
    <source>
        <strain evidence="2 3">BCCO 10_0856</strain>
    </source>
</reference>
<dbReference type="Proteomes" id="UP001285521">
    <property type="component" value="Unassembled WGS sequence"/>
</dbReference>
<evidence type="ECO:0000256" key="1">
    <source>
        <dbReference type="SAM" id="MobiDB-lite"/>
    </source>
</evidence>
<accession>A0ABU4T643</accession>
<reference evidence="2 3" key="1">
    <citation type="submission" date="2023-11" db="EMBL/GenBank/DDBJ databases">
        <title>Lentzea sokolovensis, sp. nov., Lentzea kristufkii, sp. nov., and Lentzea miocenensis, sp. nov., rare actinobacteria from Sokolov Coal Basin, Miocene lacustrine sediment, Czech Republic.</title>
        <authorList>
            <person name="Lara A."/>
            <person name="Kotroba L."/>
            <person name="Nouioui I."/>
            <person name="Neumann-Schaal M."/>
            <person name="Mast Y."/>
            <person name="Chronakova A."/>
        </authorList>
    </citation>
    <scope>NUCLEOTIDE SEQUENCE [LARGE SCALE GENOMIC DNA]</scope>
    <source>
        <strain evidence="2 3">BCCO 10_0856</strain>
    </source>
</reference>
<dbReference type="InterPro" id="IPR032716">
    <property type="entry name" value="ACC_epsilon"/>
</dbReference>
<protein>
    <submittedName>
        <fullName evidence="2">Acyl-CoA carboxylase subunit epsilon</fullName>
    </submittedName>
</protein>
<dbReference type="Pfam" id="PF13822">
    <property type="entry name" value="ACC_epsilon"/>
    <property type="match status" value="1"/>
</dbReference>
<dbReference type="EMBL" id="JAXAVW010000021">
    <property type="protein sequence ID" value="MDX8033634.1"/>
    <property type="molecule type" value="Genomic_DNA"/>
</dbReference>